<keyword evidence="5" id="KW-1185">Reference proteome</keyword>
<evidence type="ECO:0000256" key="1">
    <source>
        <dbReference type="ARBA" id="ARBA00009497"/>
    </source>
</evidence>
<dbReference type="STRING" id="1307761.L21SP2_3001"/>
<dbReference type="AlphaFoldDB" id="V5WKJ2"/>
<dbReference type="CDD" id="cd01043">
    <property type="entry name" value="DPS"/>
    <property type="match status" value="1"/>
</dbReference>
<comment type="similarity">
    <text evidence="1 2">Belongs to the Dps family.</text>
</comment>
<dbReference type="EMBL" id="CP006939">
    <property type="protein sequence ID" value="AHC16347.1"/>
    <property type="molecule type" value="Genomic_DNA"/>
</dbReference>
<dbReference type="RefSeq" id="WP_024269244.1">
    <property type="nucleotide sequence ID" value="NC_023035.1"/>
</dbReference>
<dbReference type="PRINTS" id="PR01346">
    <property type="entry name" value="HELNAPAPROT"/>
</dbReference>
<reference evidence="4 5" key="1">
    <citation type="journal article" date="2015" name="Stand. Genomic Sci.">
        <title>Complete genome sequence and description of Salinispira pacifica gen. nov., sp. nov., a novel spirochaete isolated form a hypersaline microbial mat.</title>
        <authorList>
            <person name="Ben Hania W."/>
            <person name="Joseph M."/>
            <person name="Schumann P."/>
            <person name="Bunk B."/>
            <person name="Fiebig A."/>
            <person name="Sproer C."/>
            <person name="Klenk H.P."/>
            <person name="Fardeau M.L."/>
            <person name="Spring S."/>
        </authorList>
    </citation>
    <scope>NUCLEOTIDE SEQUENCE [LARGE SCALE GENOMIC DNA]</scope>
    <source>
        <strain evidence="4 5">L21-RPul-D2</strain>
    </source>
</reference>
<dbReference type="Gene3D" id="1.20.1260.10">
    <property type="match status" value="1"/>
</dbReference>
<dbReference type="InterPro" id="IPR009078">
    <property type="entry name" value="Ferritin-like_SF"/>
</dbReference>
<dbReference type="PATRIC" id="fig|1307761.3.peg.2990"/>
<evidence type="ECO:0000259" key="3">
    <source>
        <dbReference type="Pfam" id="PF00210"/>
    </source>
</evidence>
<dbReference type="HOGENOM" id="CLU_098183_2_2_12"/>
<proteinExistence type="inferred from homology"/>
<organism evidence="4 5">
    <name type="scientific">Salinispira pacifica</name>
    <dbReference type="NCBI Taxonomy" id="1307761"/>
    <lineage>
        <taxon>Bacteria</taxon>
        <taxon>Pseudomonadati</taxon>
        <taxon>Spirochaetota</taxon>
        <taxon>Spirochaetia</taxon>
        <taxon>Spirochaetales</taxon>
        <taxon>Spirochaetaceae</taxon>
        <taxon>Salinispira</taxon>
    </lineage>
</organism>
<dbReference type="InterPro" id="IPR023188">
    <property type="entry name" value="DPS_DNA-bd_CS"/>
</dbReference>
<dbReference type="SUPFAM" id="SSF47240">
    <property type="entry name" value="Ferritin-like"/>
    <property type="match status" value="1"/>
</dbReference>
<dbReference type="OrthoDB" id="9797023at2"/>
<dbReference type="eggNOG" id="COG0783">
    <property type="taxonomic scope" value="Bacteria"/>
</dbReference>
<dbReference type="GO" id="GO:0008199">
    <property type="term" value="F:ferric iron binding"/>
    <property type="evidence" value="ECO:0007669"/>
    <property type="project" value="InterPro"/>
</dbReference>
<evidence type="ECO:0000256" key="2">
    <source>
        <dbReference type="RuleBase" id="RU003875"/>
    </source>
</evidence>
<accession>V5WKJ2</accession>
<keyword evidence="4" id="KW-0560">Oxidoreductase</keyword>
<feature type="domain" description="Ferritin/DPS" evidence="3">
    <location>
        <begin position="17"/>
        <end position="154"/>
    </location>
</feature>
<dbReference type="Pfam" id="PF00210">
    <property type="entry name" value="Ferritin"/>
    <property type="match status" value="1"/>
</dbReference>
<evidence type="ECO:0000313" key="4">
    <source>
        <dbReference type="EMBL" id="AHC16347.1"/>
    </source>
</evidence>
<protein>
    <submittedName>
        <fullName evidence="4">Non-specific DNA-binding protein Dps / Iron-binding ferritin-like antioxidant protein / Ferroxidase</fullName>
        <ecNumber evidence="4">1.16.3.1</ecNumber>
    </submittedName>
</protein>
<evidence type="ECO:0000313" key="5">
    <source>
        <dbReference type="Proteomes" id="UP000018680"/>
    </source>
</evidence>
<dbReference type="InterPro" id="IPR008331">
    <property type="entry name" value="Ferritin_DPS_dom"/>
</dbReference>
<dbReference type="PANTHER" id="PTHR42932:SF1">
    <property type="entry name" value="GENERAL STRESS PROTEIN 20U"/>
    <property type="match status" value="1"/>
</dbReference>
<dbReference type="PROSITE" id="PS00818">
    <property type="entry name" value="DPS_1"/>
    <property type="match status" value="1"/>
</dbReference>
<dbReference type="Proteomes" id="UP000018680">
    <property type="component" value="Chromosome"/>
</dbReference>
<dbReference type="InterPro" id="IPR012347">
    <property type="entry name" value="Ferritin-like"/>
</dbReference>
<sequence>MSTTIGLDSKKLEPVAAGLNQYLADLGVLYIKIHNLHWNVEGPQFFQLHEKLEEFYDQTAEQLDDVAERILTIGFRPAASLKEYLNVAKIKELDSKPFGRDEVLKEVTQDFTYMLAESRKVLSQAEEADDQGTVDLMAGFISGYEKTLWMLRAFNS</sequence>
<gene>
    <name evidence="4" type="ORF">L21SP2_3001</name>
</gene>
<dbReference type="PROSITE" id="PS00819">
    <property type="entry name" value="DPS_2"/>
    <property type="match status" value="1"/>
</dbReference>
<dbReference type="GO" id="GO:0004322">
    <property type="term" value="F:ferroxidase activity"/>
    <property type="evidence" value="ECO:0007669"/>
    <property type="project" value="UniProtKB-EC"/>
</dbReference>
<dbReference type="GO" id="GO:0003677">
    <property type="term" value="F:DNA binding"/>
    <property type="evidence" value="ECO:0007669"/>
    <property type="project" value="UniProtKB-KW"/>
</dbReference>
<dbReference type="PANTHER" id="PTHR42932">
    <property type="entry name" value="GENERAL STRESS PROTEIN 20U"/>
    <property type="match status" value="1"/>
</dbReference>
<dbReference type="KEGG" id="slr:L21SP2_3001"/>
<name>V5WKJ2_9SPIO</name>
<keyword evidence="4" id="KW-0238">DNA-binding</keyword>
<dbReference type="PIRSF" id="PIRSF005900">
    <property type="entry name" value="Dps"/>
    <property type="match status" value="1"/>
</dbReference>
<dbReference type="EC" id="1.16.3.1" evidence="4"/>
<dbReference type="InterPro" id="IPR002177">
    <property type="entry name" value="DPS_DNA-bd"/>
</dbReference>